<accession>A0A7J5Z6H3</accession>
<dbReference type="PANTHER" id="PTHR10857:SF2">
    <property type="entry name" value="COPINE-1"/>
    <property type="match status" value="1"/>
</dbReference>
<dbReference type="Gene3D" id="2.60.40.150">
    <property type="entry name" value="C2 domain"/>
    <property type="match status" value="2"/>
</dbReference>
<name>A0A7J5Z6H3_DISMA</name>
<dbReference type="InterPro" id="IPR045052">
    <property type="entry name" value="Copine"/>
</dbReference>
<dbReference type="EMBL" id="JAAKFY010000006">
    <property type="protein sequence ID" value="KAF3856709.1"/>
    <property type="molecule type" value="Genomic_DNA"/>
</dbReference>
<dbReference type="AlphaFoldDB" id="A0A7J5Z6H3"/>
<keyword evidence="3" id="KW-1185">Reference proteome</keyword>
<proteinExistence type="predicted"/>
<evidence type="ECO:0000313" key="2">
    <source>
        <dbReference type="EMBL" id="KAF3856709.1"/>
    </source>
</evidence>
<dbReference type="Pfam" id="PF00168">
    <property type="entry name" value="C2"/>
    <property type="match status" value="2"/>
</dbReference>
<dbReference type="FunFam" id="2.60.40.150:FF:000099">
    <property type="entry name" value="Copine 3"/>
    <property type="match status" value="1"/>
</dbReference>
<reference evidence="2 3" key="1">
    <citation type="submission" date="2020-03" db="EMBL/GenBank/DDBJ databases">
        <title>Dissostichus mawsoni Genome sequencing and assembly.</title>
        <authorList>
            <person name="Park H."/>
        </authorList>
    </citation>
    <scope>NUCLEOTIDE SEQUENCE [LARGE SCALE GENOMIC DNA]</scope>
    <source>
        <strain evidence="2">DM0001</strain>
        <tissue evidence="2">Muscle</tissue>
    </source>
</reference>
<dbReference type="GO" id="GO:0043122">
    <property type="term" value="P:regulation of canonical NF-kappaB signal transduction"/>
    <property type="evidence" value="ECO:0007669"/>
    <property type="project" value="TreeGrafter"/>
</dbReference>
<protein>
    <recommendedName>
        <fullName evidence="1">C2 domain-containing protein</fullName>
    </recommendedName>
</protein>
<comment type="caution">
    <text evidence="2">The sequence shown here is derived from an EMBL/GenBank/DDBJ whole genome shotgun (WGS) entry which is preliminary data.</text>
</comment>
<feature type="domain" description="C2" evidence="1">
    <location>
        <begin position="25"/>
        <end position="78"/>
    </location>
</feature>
<evidence type="ECO:0000313" key="3">
    <source>
        <dbReference type="Proteomes" id="UP000518266"/>
    </source>
</evidence>
<sequence>MTDCVTKVELCVSCTDLLDKDVGSNQRLKLDYHFEKVQNLKLGVYDIDNSSSDLGDDDYLGGVELTLGQIVASKSLTRPLQLKKGKPAGKGSITITAEEIKDNRAIELEFEAKNLDKKVVKNNLSPSWKKFTVALQTFCGSDLERPLKVDCSDYDSDGTHDLIGSFTTKVSELMKAAGGSPMLTQYTFLDYVMGGCQINFTVC</sequence>
<dbReference type="InterPro" id="IPR000008">
    <property type="entry name" value="C2_dom"/>
</dbReference>
<dbReference type="GO" id="GO:0005886">
    <property type="term" value="C:plasma membrane"/>
    <property type="evidence" value="ECO:0007669"/>
    <property type="project" value="TreeGrafter"/>
</dbReference>
<dbReference type="InterPro" id="IPR035892">
    <property type="entry name" value="C2_domain_sf"/>
</dbReference>
<dbReference type="InterPro" id="IPR037768">
    <property type="entry name" value="C2B_Copine"/>
</dbReference>
<dbReference type="GO" id="GO:0005544">
    <property type="term" value="F:calcium-dependent phospholipid binding"/>
    <property type="evidence" value="ECO:0007669"/>
    <property type="project" value="InterPro"/>
</dbReference>
<gene>
    <name evidence="2" type="ORF">F7725_017432</name>
</gene>
<feature type="domain" description="C2" evidence="1">
    <location>
        <begin position="111"/>
        <end position="175"/>
    </location>
</feature>
<dbReference type="OrthoDB" id="5855668at2759"/>
<dbReference type="GO" id="GO:0071277">
    <property type="term" value="P:cellular response to calcium ion"/>
    <property type="evidence" value="ECO:0007669"/>
    <property type="project" value="TreeGrafter"/>
</dbReference>
<dbReference type="PANTHER" id="PTHR10857">
    <property type="entry name" value="COPINE"/>
    <property type="match status" value="1"/>
</dbReference>
<dbReference type="GO" id="GO:1903265">
    <property type="term" value="P:positive regulation of tumor necrosis factor-mediated signaling pathway"/>
    <property type="evidence" value="ECO:0007669"/>
    <property type="project" value="TreeGrafter"/>
</dbReference>
<evidence type="ECO:0000259" key="1">
    <source>
        <dbReference type="Pfam" id="PF00168"/>
    </source>
</evidence>
<dbReference type="CDD" id="cd04048">
    <property type="entry name" value="C2A_Copine"/>
    <property type="match status" value="1"/>
</dbReference>
<organism evidence="2 3">
    <name type="scientific">Dissostichus mawsoni</name>
    <name type="common">Antarctic cod</name>
    <dbReference type="NCBI Taxonomy" id="36200"/>
    <lineage>
        <taxon>Eukaryota</taxon>
        <taxon>Metazoa</taxon>
        <taxon>Chordata</taxon>
        <taxon>Craniata</taxon>
        <taxon>Vertebrata</taxon>
        <taxon>Euteleostomi</taxon>
        <taxon>Actinopterygii</taxon>
        <taxon>Neopterygii</taxon>
        <taxon>Teleostei</taxon>
        <taxon>Neoteleostei</taxon>
        <taxon>Acanthomorphata</taxon>
        <taxon>Eupercaria</taxon>
        <taxon>Perciformes</taxon>
        <taxon>Notothenioidei</taxon>
        <taxon>Nototheniidae</taxon>
        <taxon>Dissostichus</taxon>
    </lineage>
</organism>
<dbReference type="CDD" id="cd04047">
    <property type="entry name" value="C2B_Copine"/>
    <property type="match status" value="1"/>
</dbReference>
<dbReference type="SUPFAM" id="SSF49562">
    <property type="entry name" value="C2 domain (Calcium/lipid-binding domain, CaLB)"/>
    <property type="match status" value="2"/>
</dbReference>
<dbReference type="Proteomes" id="UP000518266">
    <property type="component" value="Unassembled WGS sequence"/>
</dbReference>